<comment type="caution">
    <text evidence="1">The sequence shown here is derived from an EMBL/GenBank/DDBJ whole genome shotgun (WGS) entry which is preliminary data.</text>
</comment>
<proteinExistence type="predicted"/>
<name>A0A2K0XJL0_9BACT</name>
<dbReference type="EMBL" id="NBAX01000005">
    <property type="protein sequence ID" value="PNP94730.1"/>
    <property type="molecule type" value="Genomic_DNA"/>
</dbReference>
<dbReference type="AlphaFoldDB" id="A0A2K0XJL0"/>
<organism evidence="1 2">
    <name type="scientific">Hoylesella timonensis</name>
    <dbReference type="NCBI Taxonomy" id="386414"/>
    <lineage>
        <taxon>Bacteria</taxon>
        <taxon>Pseudomonadati</taxon>
        <taxon>Bacteroidota</taxon>
        <taxon>Bacteroidia</taxon>
        <taxon>Bacteroidales</taxon>
        <taxon>Prevotellaceae</taxon>
        <taxon>Hoylesella</taxon>
    </lineage>
</organism>
<evidence type="ECO:0000313" key="1">
    <source>
        <dbReference type="EMBL" id="PNP94730.1"/>
    </source>
</evidence>
<dbReference type="Proteomes" id="UP000236634">
    <property type="component" value="Unassembled WGS sequence"/>
</dbReference>
<dbReference type="RefSeq" id="WP_103003442.1">
    <property type="nucleotide sequence ID" value="NZ_NBAX01000005.1"/>
</dbReference>
<reference evidence="1 2" key="1">
    <citation type="submission" date="2017-03" db="EMBL/GenBank/DDBJ databases">
        <authorList>
            <person name="Afonso C.L."/>
            <person name="Miller P.J."/>
            <person name="Scott M.A."/>
            <person name="Spackman E."/>
            <person name="Goraichik I."/>
            <person name="Dimitrov K.M."/>
            <person name="Suarez D.L."/>
            <person name="Swayne D.E."/>
        </authorList>
    </citation>
    <scope>NUCLEOTIDE SEQUENCE [LARGE SCALE GENOMIC DNA]</scope>
    <source>
        <strain evidence="1 2">DNF00076</strain>
    </source>
</reference>
<gene>
    <name evidence="1" type="ORF">BFS16_06365</name>
</gene>
<accession>A0A2K0XJL0</accession>
<sequence length="173" mass="20534">MKKVYIFLQMAFISLLLFNCSNDDENLLSKRVPKEELFAVESKPLTRANANKYLFTIENIKSFNLKTREIVFVDFEPKTELFPIYHNIEIHSYNKVLLHIATFVSSYDSQIFTDLSLVSENNKFYLSNCYPRNLENNDKYAKENLGIKNSIYKRREEWKEFLSIIKKHGKLIE</sequence>
<evidence type="ECO:0000313" key="2">
    <source>
        <dbReference type="Proteomes" id="UP000236634"/>
    </source>
</evidence>
<protein>
    <submittedName>
        <fullName evidence="1">Uncharacterized protein</fullName>
    </submittedName>
</protein>